<dbReference type="InterPro" id="IPR050367">
    <property type="entry name" value="APC_superfamily"/>
</dbReference>
<feature type="transmembrane region" description="Helical" evidence="6">
    <location>
        <begin position="135"/>
        <end position="158"/>
    </location>
</feature>
<evidence type="ECO:0000313" key="7">
    <source>
        <dbReference type="EMBL" id="MFC7179700.1"/>
    </source>
</evidence>
<feature type="transmembrane region" description="Helical" evidence="6">
    <location>
        <begin position="283"/>
        <end position="305"/>
    </location>
</feature>
<dbReference type="Proteomes" id="UP001596435">
    <property type="component" value="Unassembled WGS sequence"/>
</dbReference>
<comment type="caution">
    <text evidence="7">The sequence shown here is derived from an EMBL/GenBank/DDBJ whole genome shotgun (WGS) entry which is preliminary data.</text>
</comment>
<dbReference type="RefSeq" id="WP_345709124.1">
    <property type="nucleotide sequence ID" value="NZ_BAABKV010000001.1"/>
</dbReference>
<evidence type="ECO:0000256" key="4">
    <source>
        <dbReference type="ARBA" id="ARBA00022989"/>
    </source>
</evidence>
<keyword evidence="3 6" id="KW-0812">Transmembrane</keyword>
<dbReference type="PANTHER" id="PTHR42770">
    <property type="entry name" value="AMINO ACID TRANSPORTER-RELATED"/>
    <property type="match status" value="1"/>
</dbReference>
<gene>
    <name evidence="7" type="ORF">ACFQMG_09005</name>
</gene>
<organism evidence="7 8">
    <name type="scientific">Kitasatospora paranensis</name>
    <dbReference type="NCBI Taxonomy" id="258053"/>
    <lineage>
        <taxon>Bacteria</taxon>
        <taxon>Bacillati</taxon>
        <taxon>Actinomycetota</taxon>
        <taxon>Actinomycetes</taxon>
        <taxon>Kitasatosporales</taxon>
        <taxon>Streptomycetaceae</taxon>
        <taxon>Kitasatospora</taxon>
    </lineage>
</organism>
<evidence type="ECO:0000256" key="3">
    <source>
        <dbReference type="ARBA" id="ARBA00022692"/>
    </source>
</evidence>
<dbReference type="PIRSF" id="PIRSF006060">
    <property type="entry name" value="AA_transporter"/>
    <property type="match status" value="1"/>
</dbReference>
<dbReference type="InterPro" id="IPR002293">
    <property type="entry name" value="AA/rel_permease1"/>
</dbReference>
<sequence length="495" mass="51647">MSTTPPAGRSGLRSNVLGTFDTIVMAVAGSAPAYSLAATTATLAGAAGLYSPAALLWCAIPMLGIAWAFNYLGRIDVNAGASYSWVGRALHPSLGFMSGWALVVSATLFMVAGSLPAGAYTLSLFSPGLADNTALATAVGAGWFLVMAGLVLMGARITAHAQWVMTGIEIAILIVFGVAALLHGGSAAVFSWSWLWGFGHFGGVGGFAASALIAAFYFWGWDVTANLSEETSNSRRNAGLGGLLGVITAFAIFETVTISVNLIMSQDDIRANSGTLLSDLGEAVWPGWGGKVLVVAVVLSTIATLETTLIQVSRSLFAMGRDRTVPAVFGRSHLRWQTPWVALAVVTVVSLLLFVGSNALGSVNTILTAAVNAIGLQIAFYYALAGLAVVVAYRRLLFKSVSNAVFIGLWPLIGALFMAFVFVQALFDFTALQLALGLGTLAVGLVPMGWYWAKGSSYYRPARLDAADADDVEARYGDSEPTLAGSDRTGLATDL</sequence>
<evidence type="ECO:0000256" key="1">
    <source>
        <dbReference type="ARBA" id="ARBA00004651"/>
    </source>
</evidence>
<keyword evidence="5 6" id="KW-0472">Membrane</keyword>
<comment type="subcellular location">
    <subcellularLocation>
        <location evidence="1">Cell membrane</location>
        <topology evidence="1">Multi-pass membrane protein</topology>
    </subcellularLocation>
</comment>
<keyword evidence="8" id="KW-1185">Reference proteome</keyword>
<feature type="transmembrane region" description="Helical" evidence="6">
    <location>
        <begin position="198"/>
        <end position="219"/>
    </location>
</feature>
<name>A0ABW2FTJ9_9ACTN</name>
<accession>A0ABW2FTJ9</accession>
<feature type="transmembrane region" description="Helical" evidence="6">
    <location>
        <begin position="405"/>
        <end position="427"/>
    </location>
</feature>
<feature type="transmembrane region" description="Helical" evidence="6">
    <location>
        <begin position="94"/>
        <end position="115"/>
    </location>
</feature>
<dbReference type="EMBL" id="JBHTAJ010000013">
    <property type="protein sequence ID" value="MFC7179700.1"/>
    <property type="molecule type" value="Genomic_DNA"/>
</dbReference>
<dbReference type="Pfam" id="PF13520">
    <property type="entry name" value="AA_permease_2"/>
    <property type="match status" value="1"/>
</dbReference>
<evidence type="ECO:0000256" key="5">
    <source>
        <dbReference type="ARBA" id="ARBA00023136"/>
    </source>
</evidence>
<keyword evidence="2" id="KW-1003">Cell membrane</keyword>
<evidence type="ECO:0000313" key="8">
    <source>
        <dbReference type="Proteomes" id="UP001596435"/>
    </source>
</evidence>
<dbReference type="Gene3D" id="1.20.1740.10">
    <property type="entry name" value="Amino acid/polyamine transporter I"/>
    <property type="match status" value="1"/>
</dbReference>
<dbReference type="PANTHER" id="PTHR42770:SF7">
    <property type="entry name" value="MEMBRANE PROTEIN"/>
    <property type="match status" value="1"/>
</dbReference>
<keyword evidence="4 6" id="KW-1133">Transmembrane helix</keyword>
<feature type="transmembrane region" description="Helical" evidence="6">
    <location>
        <begin position="12"/>
        <end position="34"/>
    </location>
</feature>
<feature type="transmembrane region" description="Helical" evidence="6">
    <location>
        <begin position="170"/>
        <end position="192"/>
    </location>
</feature>
<protein>
    <submittedName>
        <fullName evidence="7">APC family permease</fullName>
    </submittedName>
</protein>
<feature type="transmembrane region" description="Helical" evidence="6">
    <location>
        <begin position="340"/>
        <end position="360"/>
    </location>
</feature>
<feature type="transmembrane region" description="Helical" evidence="6">
    <location>
        <begin position="240"/>
        <end position="263"/>
    </location>
</feature>
<evidence type="ECO:0000256" key="6">
    <source>
        <dbReference type="SAM" id="Phobius"/>
    </source>
</evidence>
<reference evidence="8" key="1">
    <citation type="journal article" date="2019" name="Int. J. Syst. Evol. Microbiol.">
        <title>The Global Catalogue of Microorganisms (GCM) 10K type strain sequencing project: providing services to taxonomists for standard genome sequencing and annotation.</title>
        <authorList>
            <consortium name="The Broad Institute Genomics Platform"/>
            <consortium name="The Broad Institute Genome Sequencing Center for Infectious Disease"/>
            <person name="Wu L."/>
            <person name="Ma J."/>
        </authorList>
    </citation>
    <scope>NUCLEOTIDE SEQUENCE [LARGE SCALE GENOMIC DNA]</scope>
    <source>
        <strain evidence="8">CGMCC 1.12859</strain>
    </source>
</reference>
<feature type="transmembrane region" description="Helical" evidence="6">
    <location>
        <begin position="54"/>
        <end position="73"/>
    </location>
</feature>
<feature type="transmembrane region" description="Helical" evidence="6">
    <location>
        <begin position="433"/>
        <end position="453"/>
    </location>
</feature>
<feature type="transmembrane region" description="Helical" evidence="6">
    <location>
        <begin position="366"/>
        <end position="393"/>
    </location>
</feature>
<proteinExistence type="predicted"/>
<evidence type="ECO:0000256" key="2">
    <source>
        <dbReference type="ARBA" id="ARBA00022475"/>
    </source>
</evidence>